<comment type="function">
    <text evidence="5">Subunit of the V0 complex of vacuolar(H+)-ATPase (V-ATPase), a multisubunit enzyme composed of a peripheral complex (V1) that hydrolyzes ATP and a membrane integral complex (V0) that translocates protons. V-ATPase is responsible for acidifying and maintaining the pH of intracellular compartments and in some cell types, is targeted to the plasma membrane, where it is responsible for acidifying the extracellular environment.</text>
</comment>
<name>K8FCM0_9CHLO</name>
<dbReference type="InterPro" id="IPR036079">
    <property type="entry name" value="ATPase_csu/dsu_sf"/>
</dbReference>
<evidence type="ECO:0000256" key="2">
    <source>
        <dbReference type="ARBA" id="ARBA00022448"/>
    </source>
</evidence>
<evidence type="ECO:0000313" key="6">
    <source>
        <dbReference type="EMBL" id="CCO19643.1"/>
    </source>
</evidence>
<dbReference type="SUPFAM" id="SSF103486">
    <property type="entry name" value="V-type ATP synthase subunit C"/>
    <property type="match status" value="1"/>
</dbReference>
<dbReference type="RefSeq" id="XP_007509186.1">
    <property type="nucleotide sequence ID" value="XM_007509124.1"/>
</dbReference>
<evidence type="ECO:0000256" key="3">
    <source>
        <dbReference type="ARBA" id="ARBA00022781"/>
    </source>
</evidence>
<dbReference type="GO" id="GO:0033179">
    <property type="term" value="C:proton-transporting V-type ATPase, V0 domain"/>
    <property type="evidence" value="ECO:0007669"/>
    <property type="project" value="InterPro"/>
</dbReference>
<dbReference type="GO" id="GO:0046961">
    <property type="term" value="F:proton-transporting ATPase activity, rotational mechanism"/>
    <property type="evidence" value="ECO:0007669"/>
    <property type="project" value="InterPro"/>
</dbReference>
<dbReference type="InterPro" id="IPR002843">
    <property type="entry name" value="ATPase_V0-cplx_csu/dsu"/>
</dbReference>
<accession>K8FCM0</accession>
<proteinExistence type="inferred from homology"/>
<dbReference type="eggNOG" id="KOG2957">
    <property type="taxonomic scope" value="Eukaryota"/>
</dbReference>
<evidence type="ECO:0000256" key="4">
    <source>
        <dbReference type="ARBA" id="ARBA00023065"/>
    </source>
</evidence>
<reference evidence="6 7" key="1">
    <citation type="submission" date="2011-10" db="EMBL/GenBank/DDBJ databases">
        <authorList>
            <person name="Genoscope - CEA"/>
        </authorList>
    </citation>
    <scope>NUCLEOTIDE SEQUENCE [LARGE SCALE GENOMIC DNA]</scope>
    <source>
        <strain evidence="6 7">RCC 1105</strain>
    </source>
</reference>
<dbReference type="AlphaFoldDB" id="K8FCM0"/>
<dbReference type="PIRSF" id="PIRSF018497">
    <property type="entry name" value="V-ATP_synth_D"/>
    <property type="match status" value="1"/>
</dbReference>
<dbReference type="PANTHER" id="PTHR11028">
    <property type="entry name" value="VACUOLAR ATP SYNTHASE SUBUNIT AC39"/>
    <property type="match status" value="1"/>
</dbReference>
<evidence type="ECO:0000313" key="7">
    <source>
        <dbReference type="Proteomes" id="UP000198341"/>
    </source>
</evidence>
<keyword evidence="4 5" id="KW-0406">Ion transport</keyword>
<comment type="similarity">
    <text evidence="1 5">Belongs to the V-ATPase V0D/AC39 subunit family.</text>
</comment>
<protein>
    <recommendedName>
        <fullName evidence="5">V-type proton ATPase subunit</fullName>
    </recommendedName>
</protein>
<dbReference type="Gene3D" id="1.20.1690.10">
    <property type="entry name" value="V-type ATP synthase subunit C domain"/>
    <property type="match status" value="2"/>
</dbReference>
<dbReference type="OrthoDB" id="10250083at2759"/>
<dbReference type="Pfam" id="PF01992">
    <property type="entry name" value="vATP-synt_AC39"/>
    <property type="match status" value="1"/>
</dbReference>
<comment type="subunit">
    <text evidence="5">V-ATPase is a heteromultimeric enzyme made up of two complexes: the ATP-hydrolytic V1 complex and the proton translocation V0 complex.</text>
</comment>
<dbReference type="Gene3D" id="1.10.132.50">
    <property type="entry name" value="ATP synthase (C/AC39) subunit, domain 3"/>
    <property type="match status" value="1"/>
</dbReference>
<organism evidence="6 7">
    <name type="scientific">Bathycoccus prasinos</name>
    <dbReference type="NCBI Taxonomy" id="41875"/>
    <lineage>
        <taxon>Eukaryota</taxon>
        <taxon>Viridiplantae</taxon>
        <taxon>Chlorophyta</taxon>
        <taxon>Mamiellophyceae</taxon>
        <taxon>Mamiellales</taxon>
        <taxon>Bathycoccaceae</taxon>
        <taxon>Bathycoccus</taxon>
    </lineage>
</organism>
<dbReference type="InterPro" id="IPR016727">
    <property type="entry name" value="ATPase_V0-cplx_dsu"/>
</dbReference>
<gene>
    <name evidence="6" type="primary">ATP6V0D1</name>
    <name evidence="6" type="ordered locus">Bathy14g02730</name>
</gene>
<dbReference type="InterPro" id="IPR035067">
    <property type="entry name" value="V-type_ATPase_csu/dsu"/>
</dbReference>
<keyword evidence="7" id="KW-1185">Reference proteome</keyword>
<dbReference type="Proteomes" id="UP000198341">
    <property type="component" value="Chromosome 14"/>
</dbReference>
<evidence type="ECO:0000256" key="1">
    <source>
        <dbReference type="ARBA" id="ARBA00006709"/>
    </source>
</evidence>
<sequence>MFNTKDGFLEATVRGCVGGFLRTEDYSNLQQCETVEDIKLYLTSTDYGSLLQNEASPTHPSLIVRCCLKKIVQDFSFFDLVKAAEPLSTFLQYLKYGYMIDNIVLMVTGAMHEREVTELLDKCHPLGMFDSIASLGAVSNLRELHRIVLVDTPISAYFGECFRDENLDEVNIEILRNSLYKAYLKDFFRLSQMLGGLTAEVMKEILCFEADRRAVNITINSIGTELSRDDRQKLFSDFGHMHPEGQRDLALCRDFEQVVSVIVNSTYQNILQKSTSEEMNIDKVFYETEVMKCSSMFAQQFHYGIFYAYLKLREQEVRNLMWLSECIAQDQKYRIVDGVISIF</sequence>
<dbReference type="GeneID" id="19011874"/>
<keyword evidence="3 5" id="KW-0375">Hydrogen ion transport</keyword>
<evidence type="ECO:0000256" key="5">
    <source>
        <dbReference type="PIRNR" id="PIRNR018497"/>
    </source>
</evidence>
<dbReference type="KEGG" id="bpg:Bathy14g02730"/>
<dbReference type="EMBL" id="FO082265">
    <property type="protein sequence ID" value="CCO19643.1"/>
    <property type="molecule type" value="Genomic_DNA"/>
</dbReference>
<keyword evidence="2 5" id="KW-0813">Transport</keyword>
<dbReference type="STRING" id="41875.K8FCM0"/>
<dbReference type="InterPro" id="IPR044911">
    <property type="entry name" value="V-type_ATPase_csu/dsu_dom_3"/>
</dbReference>